<accession>M8B870</accession>
<organism evidence="1">
    <name type="scientific">Aegilops tauschii</name>
    <name type="common">Tausch's goatgrass</name>
    <name type="synonym">Aegilops squarrosa</name>
    <dbReference type="NCBI Taxonomy" id="37682"/>
    <lineage>
        <taxon>Eukaryota</taxon>
        <taxon>Viridiplantae</taxon>
        <taxon>Streptophyta</taxon>
        <taxon>Embryophyta</taxon>
        <taxon>Tracheophyta</taxon>
        <taxon>Spermatophyta</taxon>
        <taxon>Magnoliopsida</taxon>
        <taxon>Liliopsida</taxon>
        <taxon>Poales</taxon>
        <taxon>Poaceae</taxon>
        <taxon>BOP clade</taxon>
        <taxon>Pooideae</taxon>
        <taxon>Triticodae</taxon>
        <taxon>Triticeae</taxon>
        <taxon>Triticinae</taxon>
        <taxon>Aegilops</taxon>
    </lineage>
</organism>
<evidence type="ECO:0000313" key="1">
    <source>
        <dbReference type="EnsemblPlants" id="EMT20980"/>
    </source>
</evidence>
<dbReference type="EnsemblPlants" id="EMT20980">
    <property type="protein sequence ID" value="EMT20980"/>
    <property type="gene ID" value="F775_23778"/>
</dbReference>
<dbReference type="ExpressionAtlas" id="M8B870">
    <property type="expression patterns" value="baseline"/>
</dbReference>
<name>M8B870_AEGTA</name>
<reference evidence="1" key="1">
    <citation type="submission" date="2015-06" db="UniProtKB">
        <authorList>
            <consortium name="EnsemblPlants"/>
        </authorList>
    </citation>
    <scope>IDENTIFICATION</scope>
</reference>
<dbReference type="AlphaFoldDB" id="M8B870"/>
<sequence length="178" mass="20032">MRCAVGAGGVPIFSPTSQAQCRSAYVGVARHMADRRWSAATRKERLCCLNKDGKYNSIHKPTWITHIWTDGTWKIHQQQKQQFSKLRKSDIEAGDQLQDLCCLLTLLKVQFYLQVPTKRIGKEKSSPNFQNTLLQRSCPSKTPGASLTVISSNALIQAATRNIECLKQWIQRTSLTGL</sequence>
<protein>
    <submittedName>
        <fullName evidence="1">Uncharacterized protein</fullName>
    </submittedName>
</protein>
<proteinExistence type="predicted"/>